<dbReference type="PANTHER" id="PTHR43046">
    <property type="entry name" value="GDP-MANNOSE MANNOSYL HYDROLASE"/>
    <property type="match status" value="1"/>
</dbReference>
<reference evidence="4 5" key="1">
    <citation type="submission" date="2017-08" db="EMBL/GenBank/DDBJ databases">
        <title>Genome sequence of Streptomyces albireticuli NRRL B-1670.</title>
        <authorList>
            <person name="Graham D.E."/>
            <person name="Mahan K.M."/>
            <person name="Klingeman D.M."/>
            <person name="Hettich R.L."/>
            <person name="Parry R.J."/>
            <person name="Spain J.C."/>
        </authorList>
    </citation>
    <scope>NUCLEOTIDE SEQUENCE [LARGE SCALE GENOMIC DNA]</scope>
    <source>
        <strain evidence="4 5">NRRL B-1670</strain>
    </source>
</reference>
<dbReference type="RefSeq" id="WP_095584198.1">
    <property type="nucleotide sequence ID" value="NZ_JAJQQS010000010.1"/>
</dbReference>
<feature type="domain" description="Nudix hydrolase" evidence="3">
    <location>
        <begin position="16"/>
        <end position="144"/>
    </location>
</feature>
<comment type="cofactor">
    <cofactor evidence="1">
        <name>Mg(2+)</name>
        <dbReference type="ChEBI" id="CHEBI:18420"/>
    </cofactor>
</comment>
<dbReference type="CDD" id="cd04678">
    <property type="entry name" value="NUDIX_MTH2_Nudt15"/>
    <property type="match status" value="1"/>
</dbReference>
<gene>
    <name evidence="4" type="ORF">CK936_30625</name>
</gene>
<dbReference type="PROSITE" id="PS51462">
    <property type="entry name" value="NUDIX"/>
    <property type="match status" value="1"/>
</dbReference>
<evidence type="ECO:0000259" key="3">
    <source>
        <dbReference type="PROSITE" id="PS51462"/>
    </source>
</evidence>
<dbReference type="InterPro" id="IPR020476">
    <property type="entry name" value="Nudix_hydrolase"/>
</dbReference>
<dbReference type="Gene3D" id="3.90.79.10">
    <property type="entry name" value="Nucleoside Triphosphate Pyrophosphohydrolase"/>
    <property type="match status" value="1"/>
</dbReference>
<name>A0A2A2D1D6_9ACTN</name>
<evidence type="ECO:0000256" key="1">
    <source>
        <dbReference type="ARBA" id="ARBA00001946"/>
    </source>
</evidence>
<organism evidence="4 5">
    <name type="scientific">Streptomyces albireticuli</name>
    <dbReference type="NCBI Taxonomy" id="1940"/>
    <lineage>
        <taxon>Bacteria</taxon>
        <taxon>Bacillati</taxon>
        <taxon>Actinomycetota</taxon>
        <taxon>Actinomycetes</taxon>
        <taxon>Kitasatosporales</taxon>
        <taxon>Streptomycetaceae</taxon>
        <taxon>Streptomyces</taxon>
    </lineage>
</organism>
<evidence type="ECO:0000313" key="4">
    <source>
        <dbReference type="EMBL" id="PAU45229.1"/>
    </source>
</evidence>
<keyword evidence="5" id="KW-1185">Reference proteome</keyword>
<protein>
    <submittedName>
        <fullName evidence="4">DNA mismatch repair protein MutT</fullName>
    </submittedName>
</protein>
<sequence length="159" mass="16743">MTRTVTSRPRGTEPPAAHAAIGVGVIVVDPRERILLGHHHAGVWELPGGSVEPGESLQAAAVRELREETSLTAAPADAEVTALLLDDAGGVSRLTAAVLVTAYEGAPVAAEPHLVARWQWFQPDALPGPLFVPSAQALTAWRPGLAIDHPPAHRYPIAF</sequence>
<dbReference type="PANTHER" id="PTHR43046:SF16">
    <property type="entry name" value="ADP-RIBOSE PYROPHOSPHATASE YJHB-RELATED"/>
    <property type="match status" value="1"/>
</dbReference>
<keyword evidence="2" id="KW-0378">Hydrolase</keyword>
<accession>A0A2A2D1D6</accession>
<dbReference type="EMBL" id="NSJV01000574">
    <property type="protein sequence ID" value="PAU45229.1"/>
    <property type="molecule type" value="Genomic_DNA"/>
</dbReference>
<comment type="caution">
    <text evidence="4">The sequence shown here is derived from an EMBL/GenBank/DDBJ whole genome shotgun (WGS) entry which is preliminary data.</text>
</comment>
<evidence type="ECO:0000256" key="2">
    <source>
        <dbReference type="ARBA" id="ARBA00022801"/>
    </source>
</evidence>
<dbReference type="Proteomes" id="UP000218944">
    <property type="component" value="Unassembled WGS sequence"/>
</dbReference>
<dbReference type="SUPFAM" id="SSF55811">
    <property type="entry name" value="Nudix"/>
    <property type="match status" value="1"/>
</dbReference>
<evidence type="ECO:0000313" key="5">
    <source>
        <dbReference type="Proteomes" id="UP000218944"/>
    </source>
</evidence>
<proteinExistence type="predicted"/>
<dbReference type="InterPro" id="IPR000086">
    <property type="entry name" value="NUDIX_hydrolase_dom"/>
</dbReference>
<dbReference type="InterPro" id="IPR015797">
    <property type="entry name" value="NUDIX_hydrolase-like_dom_sf"/>
</dbReference>
<dbReference type="GO" id="GO:0016787">
    <property type="term" value="F:hydrolase activity"/>
    <property type="evidence" value="ECO:0007669"/>
    <property type="project" value="UniProtKB-KW"/>
</dbReference>
<dbReference type="Pfam" id="PF00293">
    <property type="entry name" value="NUDIX"/>
    <property type="match status" value="1"/>
</dbReference>
<dbReference type="PRINTS" id="PR00502">
    <property type="entry name" value="NUDIXFAMILY"/>
</dbReference>
<dbReference type="AlphaFoldDB" id="A0A2A2D1D6"/>